<dbReference type="PANTHER" id="PTHR42933:SF1">
    <property type="entry name" value="SITE-SPECIFIC DNA-METHYLTRANSFERASE (ADENINE-SPECIFIC)"/>
    <property type="match status" value="1"/>
</dbReference>
<dbReference type="PANTHER" id="PTHR42933">
    <property type="entry name" value="SLR6095 PROTEIN"/>
    <property type="match status" value="1"/>
</dbReference>
<dbReference type="InterPro" id="IPR003356">
    <property type="entry name" value="DNA_methylase_A-5"/>
</dbReference>
<keyword evidence="4" id="KW-0949">S-adenosyl-L-methionine</keyword>
<keyword evidence="2" id="KW-0489">Methyltransferase</keyword>
<sequence>MARAYQRQSAEADREKGFIGDPLRLPFFRILEEVRRVRVSEAYRRLVQAGAAALTLSQQEETYLDAVRGLDEHDLGVIVRAFHQLITDMDDRPYTDLLGPVYMEIGHRLDRAAGAEFYTPRSICRLMAQMTLSADLTPGEVLHCNEPACGTGGMILAFTEVLIERGGHPLNVCWTAQDLSARSCWATFLNLTLWGLPAQVVCGNTLALENRWTWRNRFWDLAMPYHNLNAPLPEEDAQFARVVDAMRGFLNSPPPTHPQPEFGPLFGGPL</sequence>
<evidence type="ECO:0000256" key="3">
    <source>
        <dbReference type="ARBA" id="ARBA00022679"/>
    </source>
</evidence>
<dbReference type="PRINTS" id="PR00507">
    <property type="entry name" value="N12N6MTFRASE"/>
</dbReference>
<gene>
    <name evidence="8" type="ORF">BOO71_0000505</name>
</gene>
<dbReference type="GO" id="GO:0009307">
    <property type="term" value="P:DNA restriction-modification system"/>
    <property type="evidence" value="ECO:0007669"/>
    <property type="project" value="UniProtKB-KW"/>
</dbReference>
<evidence type="ECO:0000313" key="9">
    <source>
        <dbReference type="Proteomes" id="UP000186607"/>
    </source>
</evidence>
<evidence type="ECO:0000256" key="5">
    <source>
        <dbReference type="ARBA" id="ARBA00022747"/>
    </source>
</evidence>
<dbReference type="GO" id="GO:0009007">
    <property type="term" value="F:site-specific DNA-methyltransferase (adenine-specific) activity"/>
    <property type="evidence" value="ECO:0007669"/>
    <property type="project" value="UniProtKB-EC"/>
</dbReference>
<proteinExistence type="predicted"/>
<dbReference type="GO" id="GO:0008170">
    <property type="term" value="F:N-methyltransferase activity"/>
    <property type="evidence" value="ECO:0007669"/>
    <property type="project" value="InterPro"/>
</dbReference>
<dbReference type="Proteomes" id="UP000186607">
    <property type="component" value="Unassembled WGS sequence"/>
</dbReference>
<dbReference type="STRING" id="249408.BOO71_0000505"/>
<dbReference type="GO" id="GO:0003677">
    <property type="term" value="F:DNA binding"/>
    <property type="evidence" value="ECO:0007669"/>
    <property type="project" value="InterPro"/>
</dbReference>
<reference evidence="8 9" key="1">
    <citation type="submission" date="2017-01" db="EMBL/GenBank/DDBJ databases">
        <title>Genome Analysis of Deinococcus marmoris KOPRI26562.</title>
        <authorList>
            <person name="Kim J.H."/>
            <person name="Oh H.-M."/>
        </authorList>
    </citation>
    <scope>NUCLEOTIDE SEQUENCE [LARGE SCALE GENOMIC DNA]</scope>
    <source>
        <strain evidence="8 9">KOPRI26562</strain>
    </source>
</reference>
<comment type="catalytic activity">
    <reaction evidence="6">
        <text>a 2'-deoxyadenosine in DNA + S-adenosyl-L-methionine = an N(6)-methyl-2'-deoxyadenosine in DNA + S-adenosyl-L-homocysteine + H(+)</text>
        <dbReference type="Rhea" id="RHEA:15197"/>
        <dbReference type="Rhea" id="RHEA-COMP:12418"/>
        <dbReference type="Rhea" id="RHEA-COMP:12419"/>
        <dbReference type="ChEBI" id="CHEBI:15378"/>
        <dbReference type="ChEBI" id="CHEBI:57856"/>
        <dbReference type="ChEBI" id="CHEBI:59789"/>
        <dbReference type="ChEBI" id="CHEBI:90615"/>
        <dbReference type="ChEBI" id="CHEBI:90616"/>
        <dbReference type="EC" id="2.1.1.72"/>
    </reaction>
</comment>
<dbReference type="Pfam" id="PF02384">
    <property type="entry name" value="N6_Mtase"/>
    <property type="match status" value="1"/>
</dbReference>
<evidence type="ECO:0000256" key="2">
    <source>
        <dbReference type="ARBA" id="ARBA00022603"/>
    </source>
</evidence>
<evidence type="ECO:0000259" key="7">
    <source>
        <dbReference type="Pfam" id="PF02384"/>
    </source>
</evidence>
<dbReference type="InterPro" id="IPR051537">
    <property type="entry name" value="DNA_Adenine_Mtase"/>
</dbReference>
<dbReference type="Gene3D" id="3.40.50.150">
    <property type="entry name" value="Vaccinia Virus protein VP39"/>
    <property type="match status" value="1"/>
</dbReference>
<dbReference type="EC" id="2.1.1.72" evidence="1"/>
<comment type="caution">
    <text evidence="8">The sequence shown here is derived from an EMBL/GenBank/DDBJ whole genome shotgun (WGS) entry which is preliminary data.</text>
</comment>
<keyword evidence="5" id="KW-0680">Restriction system</keyword>
<protein>
    <recommendedName>
        <fullName evidence="1">site-specific DNA-methyltransferase (adenine-specific)</fullName>
        <ecNumber evidence="1">2.1.1.72</ecNumber>
    </recommendedName>
</protein>
<dbReference type="EMBL" id="MSTI01000007">
    <property type="protein sequence ID" value="OLV20159.1"/>
    <property type="molecule type" value="Genomic_DNA"/>
</dbReference>
<evidence type="ECO:0000313" key="8">
    <source>
        <dbReference type="EMBL" id="OLV20159.1"/>
    </source>
</evidence>
<keyword evidence="9" id="KW-1185">Reference proteome</keyword>
<evidence type="ECO:0000256" key="6">
    <source>
        <dbReference type="ARBA" id="ARBA00047942"/>
    </source>
</evidence>
<feature type="domain" description="DNA methylase adenine-specific" evidence="7">
    <location>
        <begin position="96"/>
        <end position="208"/>
    </location>
</feature>
<keyword evidence="3" id="KW-0808">Transferase</keyword>
<dbReference type="InterPro" id="IPR029063">
    <property type="entry name" value="SAM-dependent_MTases_sf"/>
</dbReference>
<dbReference type="AlphaFoldDB" id="A0A1U7P4S1"/>
<dbReference type="SUPFAM" id="SSF53335">
    <property type="entry name" value="S-adenosyl-L-methionine-dependent methyltransferases"/>
    <property type="match status" value="1"/>
</dbReference>
<accession>A0A1U7P4S1</accession>
<organism evidence="8 9">
    <name type="scientific">Deinococcus marmoris</name>
    <dbReference type="NCBI Taxonomy" id="249408"/>
    <lineage>
        <taxon>Bacteria</taxon>
        <taxon>Thermotogati</taxon>
        <taxon>Deinococcota</taxon>
        <taxon>Deinococci</taxon>
        <taxon>Deinococcales</taxon>
        <taxon>Deinococcaceae</taxon>
        <taxon>Deinococcus</taxon>
    </lineage>
</organism>
<dbReference type="GO" id="GO:0032259">
    <property type="term" value="P:methylation"/>
    <property type="evidence" value="ECO:0007669"/>
    <property type="project" value="UniProtKB-KW"/>
</dbReference>
<evidence type="ECO:0000256" key="4">
    <source>
        <dbReference type="ARBA" id="ARBA00022691"/>
    </source>
</evidence>
<name>A0A1U7P4S1_9DEIO</name>
<evidence type="ECO:0000256" key="1">
    <source>
        <dbReference type="ARBA" id="ARBA00011900"/>
    </source>
</evidence>